<organism evidence="1 2">
    <name type="scientific">Natranaerovirga hydrolytica</name>
    <dbReference type="NCBI Taxonomy" id="680378"/>
    <lineage>
        <taxon>Bacteria</taxon>
        <taxon>Bacillati</taxon>
        <taxon>Bacillota</taxon>
        <taxon>Clostridia</taxon>
        <taxon>Lachnospirales</taxon>
        <taxon>Natranaerovirgaceae</taxon>
        <taxon>Natranaerovirga</taxon>
    </lineage>
</organism>
<proteinExistence type="predicted"/>
<evidence type="ECO:0000313" key="2">
    <source>
        <dbReference type="Proteomes" id="UP000294545"/>
    </source>
</evidence>
<dbReference type="Proteomes" id="UP000294545">
    <property type="component" value="Unassembled WGS sequence"/>
</dbReference>
<protein>
    <submittedName>
        <fullName evidence="1">Uncharacterized protein</fullName>
    </submittedName>
</protein>
<name>A0A4R1MN00_9FIRM</name>
<dbReference type="RefSeq" id="WP_132282203.1">
    <property type="nucleotide sequence ID" value="NZ_SMGQ01000012.1"/>
</dbReference>
<keyword evidence="2" id="KW-1185">Reference proteome</keyword>
<accession>A0A4R1MN00</accession>
<reference evidence="1 2" key="1">
    <citation type="submission" date="2019-03" db="EMBL/GenBank/DDBJ databases">
        <title>Genomic Encyclopedia of Type Strains, Phase IV (KMG-IV): sequencing the most valuable type-strain genomes for metagenomic binning, comparative biology and taxonomic classification.</title>
        <authorList>
            <person name="Goeker M."/>
        </authorList>
    </citation>
    <scope>NUCLEOTIDE SEQUENCE [LARGE SCALE GENOMIC DNA]</scope>
    <source>
        <strain evidence="1 2">DSM 24176</strain>
    </source>
</reference>
<comment type="caution">
    <text evidence="1">The sequence shown here is derived from an EMBL/GenBank/DDBJ whole genome shotgun (WGS) entry which is preliminary data.</text>
</comment>
<sequence length="236" mass="28379">MDFNMFFYQYINNHFNTTQCKDNSEIIHFSKLVQSITDPLMDTKDYKLLGTVFEMLGSLEQSFLKFENRSRNGQDLSYSCMEPYWCFTFINMSCMYHYLNQDKTYSYHLAKINYYNQLEHLDILSKRKFKNDEVAHYCKTLYIPYYKELLGDTCLFYDHVMVKRHYREAKSLFDSVNSTEQNGMGNDYNFSGATSMLSRHLEYCGLIERYLDYFDAYKRIEQKINLSKAFNPHYVE</sequence>
<gene>
    <name evidence="1" type="ORF">EDC19_1483</name>
</gene>
<dbReference type="OrthoDB" id="9832169at2"/>
<evidence type="ECO:0000313" key="1">
    <source>
        <dbReference type="EMBL" id="TCK93292.1"/>
    </source>
</evidence>
<dbReference type="EMBL" id="SMGQ01000012">
    <property type="protein sequence ID" value="TCK93292.1"/>
    <property type="molecule type" value="Genomic_DNA"/>
</dbReference>
<dbReference type="AlphaFoldDB" id="A0A4R1MN00"/>